<dbReference type="HOGENOM" id="CLU_2248155_0_0_9"/>
<dbReference type="EMBL" id="AZJE01000033">
    <property type="protein sequence ID" value="ETD17185.1"/>
    <property type="molecule type" value="Genomic_DNA"/>
</dbReference>
<keyword evidence="1" id="KW-1133">Transmembrane helix</keyword>
<protein>
    <submittedName>
        <fullName evidence="2">Uncharacterized protein</fullName>
    </submittedName>
</protein>
<dbReference type="Proteomes" id="UP000018683">
    <property type="component" value="Unassembled WGS sequence"/>
</dbReference>
<comment type="caution">
    <text evidence="2">The sequence shown here is derived from an EMBL/GenBank/DDBJ whole genome shotgun (WGS) entry which is preliminary data.</text>
</comment>
<organism evidence="2 3">
    <name type="scientific">[Ruminococcus] lactaris CC59_002D</name>
    <dbReference type="NCBI Taxonomy" id="1073376"/>
    <lineage>
        <taxon>Bacteria</taxon>
        <taxon>Bacillati</taxon>
        <taxon>Bacillota</taxon>
        <taxon>Clostridia</taxon>
        <taxon>Lachnospirales</taxon>
        <taxon>Lachnospiraceae</taxon>
        <taxon>Mediterraneibacter</taxon>
    </lineage>
</organism>
<gene>
    <name evidence="2" type="ORF">HMPREF1202_02423</name>
</gene>
<feature type="transmembrane region" description="Helical" evidence="1">
    <location>
        <begin position="6"/>
        <end position="26"/>
    </location>
</feature>
<keyword evidence="1" id="KW-0472">Membrane</keyword>
<keyword evidence="1" id="KW-0812">Transmembrane</keyword>
<evidence type="ECO:0000313" key="2">
    <source>
        <dbReference type="EMBL" id="ETD17185.1"/>
    </source>
</evidence>
<proteinExistence type="predicted"/>
<dbReference type="AlphaFoldDB" id="V8BQT4"/>
<dbReference type="RefSeq" id="WP_023922976.1">
    <property type="nucleotide sequence ID" value="NZ_KI669410.1"/>
</dbReference>
<dbReference type="STRING" id="1073376.HMPREF1202_02423"/>
<accession>V8BQT4</accession>
<sequence>MLINIILVIFAMVGGGILIFFISRICKQYKGNVDSEYIELFPREEMYIENAYEGDRFNMSDNEKKDSEKWAITQRGSVRIACGVYFTSDEYTKYRERVLKTDLP</sequence>
<reference evidence="2 3" key="1">
    <citation type="submission" date="2013-10" db="EMBL/GenBank/DDBJ databases">
        <title>The Genome Sequence of Ruminococcus lactaris CC59_002D.</title>
        <authorList>
            <consortium name="The Broad Institute Genomics Platform"/>
            <person name="Earl A."/>
            <person name="Allen-Vercoe E."/>
            <person name="Daigneault M."/>
            <person name="Young S.K."/>
            <person name="Zeng Q."/>
            <person name="Gargeya S."/>
            <person name="Fitzgerald M."/>
            <person name="Abouelleil A."/>
            <person name="Alvarado L."/>
            <person name="Chapman S.B."/>
            <person name="Gainer-Dewar J."/>
            <person name="Goldberg J."/>
            <person name="Griggs A."/>
            <person name="Gujja S."/>
            <person name="Hansen M."/>
            <person name="Howarth C."/>
            <person name="Imamovic A."/>
            <person name="Ireland A."/>
            <person name="Larimer J."/>
            <person name="McCowan C."/>
            <person name="Murphy C."/>
            <person name="Pearson M."/>
            <person name="Poon T.W."/>
            <person name="Priest M."/>
            <person name="Roberts A."/>
            <person name="Saif S."/>
            <person name="Shea T."/>
            <person name="Sykes S."/>
            <person name="Wortman J."/>
            <person name="Nusbaum C."/>
            <person name="Birren B."/>
        </authorList>
    </citation>
    <scope>NUCLEOTIDE SEQUENCE [LARGE SCALE GENOMIC DNA]</scope>
    <source>
        <strain evidence="2 3">CC59_002D</strain>
    </source>
</reference>
<name>V8BQT4_9FIRM</name>
<evidence type="ECO:0000313" key="3">
    <source>
        <dbReference type="Proteomes" id="UP000018683"/>
    </source>
</evidence>
<evidence type="ECO:0000256" key="1">
    <source>
        <dbReference type="SAM" id="Phobius"/>
    </source>
</evidence>
<dbReference type="PATRIC" id="fig|1073376.3.peg.2486"/>